<keyword evidence="2" id="KW-1185">Reference proteome</keyword>
<organism evidence="1 2">
    <name type="scientific">Strongylus vulgaris</name>
    <name type="common">Blood worm</name>
    <dbReference type="NCBI Taxonomy" id="40348"/>
    <lineage>
        <taxon>Eukaryota</taxon>
        <taxon>Metazoa</taxon>
        <taxon>Ecdysozoa</taxon>
        <taxon>Nematoda</taxon>
        <taxon>Chromadorea</taxon>
        <taxon>Rhabditida</taxon>
        <taxon>Rhabditina</taxon>
        <taxon>Rhabditomorpha</taxon>
        <taxon>Strongyloidea</taxon>
        <taxon>Strongylidae</taxon>
        <taxon>Strongylus</taxon>
    </lineage>
</organism>
<evidence type="ECO:0000313" key="1">
    <source>
        <dbReference type="EMBL" id="VDM74205.1"/>
    </source>
</evidence>
<accession>A0A3P7KUT7</accession>
<dbReference type="EMBL" id="UYYB01034707">
    <property type="protein sequence ID" value="VDM74205.1"/>
    <property type="molecule type" value="Genomic_DNA"/>
</dbReference>
<gene>
    <name evidence="1" type="ORF">SVUK_LOCUS9203</name>
</gene>
<protein>
    <submittedName>
        <fullName evidence="1">Uncharacterized protein</fullName>
    </submittedName>
</protein>
<proteinExistence type="predicted"/>
<name>A0A3P7KUT7_STRVU</name>
<evidence type="ECO:0000313" key="2">
    <source>
        <dbReference type="Proteomes" id="UP000270094"/>
    </source>
</evidence>
<reference evidence="1 2" key="1">
    <citation type="submission" date="2018-11" db="EMBL/GenBank/DDBJ databases">
        <authorList>
            <consortium name="Pathogen Informatics"/>
        </authorList>
    </citation>
    <scope>NUCLEOTIDE SEQUENCE [LARGE SCALE GENOMIC DNA]</scope>
</reference>
<sequence>MIIVPLEACFGGLDGLGDMGGLGAMEFLAVGDFGRSSILFVVAESNE</sequence>
<dbReference type="AlphaFoldDB" id="A0A3P7KUT7"/>
<dbReference type="Proteomes" id="UP000270094">
    <property type="component" value="Unassembled WGS sequence"/>
</dbReference>